<dbReference type="SUPFAM" id="SSF82282">
    <property type="entry name" value="Homocysteine S-methyltransferase"/>
    <property type="match status" value="1"/>
</dbReference>
<keyword evidence="1 4" id="KW-0489">Methyltransferase</keyword>
<dbReference type="GO" id="GO:0008168">
    <property type="term" value="F:methyltransferase activity"/>
    <property type="evidence" value="ECO:0007669"/>
    <property type="project" value="UniProtKB-UniRule"/>
</dbReference>
<keyword evidence="7" id="KW-1185">Reference proteome</keyword>
<feature type="binding site" evidence="3 4">
    <location>
        <position position="280"/>
    </location>
    <ligand>
        <name>Zn(2+)</name>
        <dbReference type="ChEBI" id="CHEBI:29105"/>
    </ligand>
</feature>
<evidence type="ECO:0000313" key="6">
    <source>
        <dbReference type="EMBL" id="PAP99289.1"/>
    </source>
</evidence>
<comment type="cofactor">
    <cofactor evidence="3">
        <name>Zn(2+)</name>
        <dbReference type="ChEBI" id="CHEBI:29105"/>
    </cofactor>
    <text evidence="3">Binds 1 zinc ion per subunit.</text>
</comment>
<keyword evidence="3 4" id="KW-0479">Metal-binding</keyword>
<dbReference type="PANTHER" id="PTHR11103">
    <property type="entry name" value="SLR1189 PROTEIN"/>
    <property type="match status" value="1"/>
</dbReference>
<evidence type="ECO:0000313" key="7">
    <source>
        <dbReference type="Proteomes" id="UP000216215"/>
    </source>
</evidence>
<feature type="binding site" evidence="3 4">
    <location>
        <position position="279"/>
    </location>
    <ligand>
        <name>Zn(2+)</name>
        <dbReference type="ChEBI" id="CHEBI:29105"/>
    </ligand>
</feature>
<evidence type="ECO:0000256" key="1">
    <source>
        <dbReference type="ARBA" id="ARBA00022603"/>
    </source>
</evidence>
<comment type="caution">
    <text evidence="6">The sequence shown here is derived from an EMBL/GenBank/DDBJ whole genome shotgun (WGS) entry which is preliminary data.</text>
</comment>
<dbReference type="AlphaFoldDB" id="A0AB36R3S2"/>
<dbReference type="GO" id="GO:0009086">
    <property type="term" value="P:methionine biosynthetic process"/>
    <property type="evidence" value="ECO:0007669"/>
    <property type="project" value="InterPro"/>
</dbReference>
<evidence type="ECO:0000256" key="3">
    <source>
        <dbReference type="PIRSR" id="PIRSR037505-2"/>
    </source>
</evidence>
<dbReference type="GO" id="GO:0008270">
    <property type="term" value="F:zinc ion binding"/>
    <property type="evidence" value="ECO:0007669"/>
    <property type="project" value="InterPro"/>
</dbReference>
<protein>
    <submittedName>
        <fullName evidence="6">Homocysteine S-methyltransferase</fullName>
    </submittedName>
</protein>
<dbReference type="InterPro" id="IPR003726">
    <property type="entry name" value="HCY_dom"/>
</dbReference>
<accession>A0AB36R3S2</accession>
<dbReference type="InterPro" id="IPR017226">
    <property type="entry name" value="BHMT-like"/>
</dbReference>
<name>A0AB36R3S2_9HYPH</name>
<feature type="binding site" evidence="3 4">
    <location>
        <position position="207"/>
    </location>
    <ligand>
        <name>Zn(2+)</name>
        <dbReference type="ChEBI" id="CHEBI:29105"/>
    </ligand>
</feature>
<dbReference type="PANTHER" id="PTHR11103:SF18">
    <property type="entry name" value="SLR1189 PROTEIN"/>
    <property type="match status" value="1"/>
</dbReference>
<proteinExistence type="predicted"/>
<evidence type="ECO:0000259" key="5">
    <source>
        <dbReference type="PROSITE" id="PS50970"/>
    </source>
</evidence>
<keyword evidence="3 4" id="KW-0862">Zinc</keyword>
<reference evidence="7" key="1">
    <citation type="submission" date="2017-08" db="EMBL/GenBank/DDBJ databases">
        <title>Mesorhizobium wenxinae sp. nov., a novel rhizobial species isolated from root nodules of chickpea (Cicer arietinum L.).</title>
        <authorList>
            <person name="Zhang J."/>
        </authorList>
    </citation>
    <scope>NUCLEOTIDE SEQUENCE [LARGE SCALE GENOMIC DNA]</scope>
    <source>
        <strain evidence="7">USDA 3392</strain>
    </source>
</reference>
<organism evidence="6 7">
    <name type="scientific">Mesorhizobium mediterraneum</name>
    <dbReference type="NCBI Taxonomy" id="43617"/>
    <lineage>
        <taxon>Bacteria</taxon>
        <taxon>Pseudomonadati</taxon>
        <taxon>Pseudomonadota</taxon>
        <taxon>Alphaproteobacteria</taxon>
        <taxon>Hyphomicrobiales</taxon>
        <taxon>Phyllobacteriaceae</taxon>
        <taxon>Mesorhizobium</taxon>
    </lineage>
</organism>
<dbReference type="Gene3D" id="3.20.20.330">
    <property type="entry name" value="Homocysteine-binding-like domain"/>
    <property type="match status" value="1"/>
</dbReference>
<dbReference type="RefSeq" id="WP_095487894.1">
    <property type="nucleotide sequence ID" value="NZ_CP088151.1"/>
</dbReference>
<keyword evidence="2 4" id="KW-0808">Transferase</keyword>
<sequence length="299" mass="31739">MNDITILDGGMGRELERIGAPFRQPEWSALALMEAPEMVRRVHEDYIRAGAKVITTNSYALVPFHIGEGRFRARGAELASLAGRLAREAADGTPGVKVAGSLPPVFGSYQPELFKADLAQDYLSVLVEGLAPHVDCWLAETQSSLEEAHTAAAAVRGSGKPLWLSFTLRDDVAPQDVPEPQLRSGQSVADAARLAQRTGAEALLFNCSMPEVMGAALQAARIAAPGLPLGVYANAFGSQDEDGAANEVISDIRADLDPKSYCRWADGWVAKGASIIGGCCGIGADHIHHLAGHLRCGHH</sequence>
<dbReference type="EMBL" id="NPKI01000033">
    <property type="protein sequence ID" value="PAP99289.1"/>
    <property type="molecule type" value="Genomic_DNA"/>
</dbReference>
<dbReference type="InterPro" id="IPR036589">
    <property type="entry name" value="HCY_dom_sf"/>
</dbReference>
<evidence type="ECO:0000256" key="2">
    <source>
        <dbReference type="ARBA" id="ARBA00022679"/>
    </source>
</evidence>
<evidence type="ECO:0000256" key="4">
    <source>
        <dbReference type="PROSITE-ProRule" id="PRU00333"/>
    </source>
</evidence>
<feature type="domain" description="Hcy-binding" evidence="5">
    <location>
        <begin position="1"/>
        <end position="294"/>
    </location>
</feature>
<dbReference type="PIRSF" id="PIRSF037505">
    <property type="entry name" value="Betaine_HMT"/>
    <property type="match status" value="1"/>
</dbReference>
<dbReference type="PROSITE" id="PS50970">
    <property type="entry name" value="HCY"/>
    <property type="match status" value="1"/>
</dbReference>
<dbReference type="Proteomes" id="UP000216215">
    <property type="component" value="Unassembled WGS sequence"/>
</dbReference>
<dbReference type="Pfam" id="PF02574">
    <property type="entry name" value="S-methyl_trans"/>
    <property type="match status" value="1"/>
</dbReference>
<gene>
    <name evidence="6" type="ORF">CIT25_26115</name>
</gene>
<dbReference type="GO" id="GO:0032259">
    <property type="term" value="P:methylation"/>
    <property type="evidence" value="ECO:0007669"/>
    <property type="project" value="UniProtKB-KW"/>
</dbReference>